<protein>
    <submittedName>
        <fullName evidence="6">DNA-binding transcriptional regulator, LysR family</fullName>
    </submittedName>
</protein>
<dbReference type="PRINTS" id="PR00039">
    <property type="entry name" value="HTHLYSR"/>
</dbReference>
<evidence type="ECO:0000313" key="7">
    <source>
        <dbReference type="Proteomes" id="UP000199515"/>
    </source>
</evidence>
<dbReference type="InterPro" id="IPR000847">
    <property type="entry name" value="LysR_HTH_N"/>
</dbReference>
<evidence type="ECO:0000256" key="1">
    <source>
        <dbReference type="ARBA" id="ARBA00009437"/>
    </source>
</evidence>
<dbReference type="PROSITE" id="PS50931">
    <property type="entry name" value="HTH_LYSR"/>
    <property type="match status" value="1"/>
</dbReference>
<name>A0A1H3HJC8_9PSEU</name>
<comment type="similarity">
    <text evidence="1">Belongs to the LysR transcriptional regulatory family.</text>
</comment>
<dbReference type="PANTHER" id="PTHR30346">
    <property type="entry name" value="TRANSCRIPTIONAL DUAL REGULATOR HCAR-RELATED"/>
    <property type="match status" value="1"/>
</dbReference>
<accession>A0A1H3HJC8</accession>
<dbReference type="Gene3D" id="1.10.10.10">
    <property type="entry name" value="Winged helix-like DNA-binding domain superfamily/Winged helix DNA-binding domain"/>
    <property type="match status" value="1"/>
</dbReference>
<evidence type="ECO:0000256" key="2">
    <source>
        <dbReference type="ARBA" id="ARBA00023015"/>
    </source>
</evidence>
<dbReference type="Gene3D" id="3.40.190.10">
    <property type="entry name" value="Periplasmic binding protein-like II"/>
    <property type="match status" value="2"/>
</dbReference>
<dbReference type="SUPFAM" id="SSF46785">
    <property type="entry name" value="Winged helix' DNA-binding domain"/>
    <property type="match status" value="1"/>
</dbReference>
<dbReference type="GO" id="GO:0032993">
    <property type="term" value="C:protein-DNA complex"/>
    <property type="evidence" value="ECO:0007669"/>
    <property type="project" value="TreeGrafter"/>
</dbReference>
<evidence type="ECO:0000256" key="3">
    <source>
        <dbReference type="ARBA" id="ARBA00023125"/>
    </source>
</evidence>
<dbReference type="InterPro" id="IPR036390">
    <property type="entry name" value="WH_DNA-bd_sf"/>
</dbReference>
<keyword evidence="3 6" id="KW-0238">DNA-binding</keyword>
<organism evidence="6 7">
    <name type="scientific">Amycolatopsis xylanica</name>
    <dbReference type="NCBI Taxonomy" id="589385"/>
    <lineage>
        <taxon>Bacteria</taxon>
        <taxon>Bacillati</taxon>
        <taxon>Actinomycetota</taxon>
        <taxon>Actinomycetes</taxon>
        <taxon>Pseudonocardiales</taxon>
        <taxon>Pseudonocardiaceae</taxon>
        <taxon>Amycolatopsis</taxon>
    </lineage>
</organism>
<dbReference type="GO" id="GO:0003700">
    <property type="term" value="F:DNA-binding transcription factor activity"/>
    <property type="evidence" value="ECO:0007669"/>
    <property type="project" value="InterPro"/>
</dbReference>
<dbReference type="FunFam" id="1.10.10.10:FF:000001">
    <property type="entry name" value="LysR family transcriptional regulator"/>
    <property type="match status" value="1"/>
</dbReference>
<dbReference type="InterPro" id="IPR005119">
    <property type="entry name" value="LysR_subst-bd"/>
</dbReference>
<dbReference type="AlphaFoldDB" id="A0A1H3HJC8"/>
<dbReference type="Pfam" id="PF03466">
    <property type="entry name" value="LysR_substrate"/>
    <property type="match status" value="1"/>
</dbReference>
<dbReference type="SUPFAM" id="SSF53850">
    <property type="entry name" value="Periplasmic binding protein-like II"/>
    <property type="match status" value="1"/>
</dbReference>
<proteinExistence type="inferred from homology"/>
<sequence>MELRQLRYFVTVAEELHFGRAAERLHIVQPAVSQQVRRLERELGSDLFDRTTRSVTLTALGHRFLPHAKEVLASEARALAAIKELREEREHTIRLGTSDGIGDRMDRLLAAFTARVPGAHLDLVHAPVEQRLRDVRSGALDATIVRGTWDVPELDFTPLWDDPVVVALPATHPLAAQDSVAFAELAGLPARLSSRKRNPPLFDLITRCCREAGFEPLLGKEFTTAQDTLATLGFGPHWTVFYAAHANLLPVPGVTFRPLRDPEPVMPTYLATRADRRLGPELLGLIHAGKTL</sequence>
<evidence type="ECO:0000256" key="4">
    <source>
        <dbReference type="ARBA" id="ARBA00023163"/>
    </source>
</evidence>
<evidence type="ECO:0000259" key="5">
    <source>
        <dbReference type="PROSITE" id="PS50931"/>
    </source>
</evidence>
<keyword evidence="2" id="KW-0805">Transcription regulation</keyword>
<dbReference type="RefSeq" id="WP_091291705.1">
    <property type="nucleotide sequence ID" value="NZ_FNON01000004.1"/>
</dbReference>
<dbReference type="EMBL" id="FNON01000004">
    <property type="protein sequence ID" value="SDY15663.1"/>
    <property type="molecule type" value="Genomic_DNA"/>
</dbReference>
<dbReference type="Proteomes" id="UP000199515">
    <property type="component" value="Unassembled WGS sequence"/>
</dbReference>
<dbReference type="GO" id="GO:0003677">
    <property type="term" value="F:DNA binding"/>
    <property type="evidence" value="ECO:0007669"/>
    <property type="project" value="UniProtKB-KW"/>
</dbReference>
<dbReference type="PANTHER" id="PTHR30346:SF0">
    <property type="entry name" value="HCA OPERON TRANSCRIPTIONAL ACTIVATOR HCAR"/>
    <property type="match status" value="1"/>
</dbReference>
<gene>
    <name evidence="6" type="ORF">SAMN05421504_104695</name>
</gene>
<feature type="domain" description="HTH lysR-type" evidence="5">
    <location>
        <begin position="1"/>
        <end position="58"/>
    </location>
</feature>
<dbReference type="OrthoDB" id="3176554at2"/>
<dbReference type="STRING" id="589385.SAMN05421504_104695"/>
<evidence type="ECO:0000313" key="6">
    <source>
        <dbReference type="EMBL" id="SDY15663.1"/>
    </source>
</evidence>
<dbReference type="InterPro" id="IPR036388">
    <property type="entry name" value="WH-like_DNA-bd_sf"/>
</dbReference>
<dbReference type="CDD" id="cd08414">
    <property type="entry name" value="PBP2_LTTR_aromatics_like"/>
    <property type="match status" value="1"/>
</dbReference>
<keyword evidence="4" id="KW-0804">Transcription</keyword>
<dbReference type="Pfam" id="PF00126">
    <property type="entry name" value="HTH_1"/>
    <property type="match status" value="1"/>
</dbReference>
<reference evidence="6 7" key="1">
    <citation type="submission" date="2016-10" db="EMBL/GenBank/DDBJ databases">
        <authorList>
            <person name="de Groot N.N."/>
        </authorList>
    </citation>
    <scope>NUCLEOTIDE SEQUENCE [LARGE SCALE GENOMIC DNA]</scope>
    <source>
        <strain evidence="6 7">CPCC 202699</strain>
    </source>
</reference>
<keyword evidence="7" id="KW-1185">Reference proteome</keyword>